<dbReference type="Pfam" id="PF17763">
    <property type="entry name" value="Asparaginase_C"/>
    <property type="match status" value="1"/>
</dbReference>
<evidence type="ECO:0000256" key="4">
    <source>
        <dbReference type="PROSITE-ProRule" id="PRU10099"/>
    </source>
</evidence>
<dbReference type="RefSeq" id="WP_142985885.1">
    <property type="nucleotide sequence ID" value="NZ_FXTD01000003.1"/>
</dbReference>
<keyword evidence="9" id="KW-1185">Reference proteome</keyword>
<evidence type="ECO:0000313" key="8">
    <source>
        <dbReference type="EMBL" id="SMO51443.1"/>
    </source>
</evidence>
<dbReference type="CDD" id="cd08964">
    <property type="entry name" value="L-asparaginase_II"/>
    <property type="match status" value="1"/>
</dbReference>
<proteinExistence type="inferred from homology"/>
<dbReference type="InterPro" id="IPR004550">
    <property type="entry name" value="AsnASE_II"/>
</dbReference>
<dbReference type="InterPro" id="IPR040919">
    <property type="entry name" value="Asparaginase_C"/>
</dbReference>
<dbReference type="PANTHER" id="PTHR11707:SF28">
    <property type="entry name" value="60 KDA LYSOPHOSPHOLIPASE"/>
    <property type="match status" value="1"/>
</dbReference>
<dbReference type="AlphaFoldDB" id="A0A521BW73"/>
<evidence type="ECO:0000313" key="9">
    <source>
        <dbReference type="Proteomes" id="UP000319712"/>
    </source>
</evidence>
<dbReference type="InterPro" id="IPR020827">
    <property type="entry name" value="Asparaginase/glutaminase_AS1"/>
</dbReference>
<dbReference type="PANTHER" id="PTHR11707">
    <property type="entry name" value="L-ASPARAGINASE"/>
    <property type="match status" value="1"/>
</dbReference>
<evidence type="ECO:0000256" key="1">
    <source>
        <dbReference type="ARBA" id="ARBA00010518"/>
    </source>
</evidence>
<feature type="compositionally biased region" description="Polar residues" evidence="5">
    <location>
        <begin position="1"/>
        <end position="17"/>
    </location>
</feature>
<dbReference type="InterPro" id="IPR006034">
    <property type="entry name" value="Asparaginase/glutaminase-like"/>
</dbReference>
<dbReference type="PIRSF" id="PIRSF001220">
    <property type="entry name" value="L-ASNase_gatD"/>
    <property type="match status" value="1"/>
</dbReference>
<organism evidence="8 9">
    <name type="scientific">Halorubrum cibi</name>
    <dbReference type="NCBI Taxonomy" id="413815"/>
    <lineage>
        <taxon>Archaea</taxon>
        <taxon>Methanobacteriati</taxon>
        <taxon>Methanobacteriota</taxon>
        <taxon>Stenosarchaea group</taxon>
        <taxon>Halobacteria</taxon>
        <taxon>Halobacteriales</taxon>
        <taxon>Haloferacaceae</taxon>
        <taxon>Halorubrum</taxon>
    </lineage>
</organism>
<protein>
    <recommendedName>
        <fullName evidence="3">L-asparaginase</fullName>
    </recommendedName>
</protein>
<dbReference type="GO" id="GO:0004067">
    <property type="term" value="F:asparaginase activity"/>
    <property type="evidence" value="ECO:0007669"/>
    <property type="project" value="UniProtKB-UniRule"/>
</dbReference>
<feature type="domain" description="Asparaginase/glutaminase C-terminal" evidence="7">
    <location>
        <begin position="211"/>
        <end position="310"/>
    </location>
</feature>
<dbReference type="SMART" id="SM00870">
    <property type="entry name" value="Asparaginase"/>
    <property type="match status" value="1"/>
</dbReference>
<accession>A0A521BW73</accession>
<dbReference type="SFLD" id="SFLDS00057">
    <property type="entry name" value="Glutaminase/Asparaginase"/>
    <property type="match status" value="1"/>
</dbReference>
<evidence type="ECO:0000256" key="5">
    <source>
        <dbReference type="SAM" id="MobiDB-lite"/>
    </source>
</evidence>
<evidence type="ECO:0000259" key="7">
    <source>
        <dbReference type="Pfam" id="PF17763"/>
    </source>
</evidence>
<dbReference type="PROSITE" id="PS00144">
    <property type="entry name" value="ASN_GLN_ASE_1"/>
    <property type="match status" value="1"/>
</dbReference>
<comment type="similarity">
    <text evidence="1">Belongs to the asparaginase 1 family.</text>
</comment>
<name>A0A521BW73_9EURY</name>
<reference evidence="8 9" key="1">
    <citation type="submission" date="2017-05" db="EMBL/GenBank/DDBJ databases">
        <authorList>
            <person name="Varghese N."/>
            <person name="Submissions S."/>
        </authorList>
    </citation>
    <scope>NUCLEOTIDE SEQUENCE [LARGE SCALE GENOMIC DNA]</scope>
    <source>
        <strain evidence="8 9">DSM 19504</strain>
    </source>
</reference>
<dbReference type="Gene3D" id="3.40.50.40">
    <property type="match status" value="1"/>
</dbReference>
<feature type="domain" description="L-asparaginase N-terminal" evidence="6">
    <location>
        <begin position="3"/>
        <end position="190"/>
    </location>
</feature>
<dbReference type="Proteomes" id="UP000319712">
    <property type="component" value="Unassembled WGS sequence"/>
</dbReference>
<dbReference type="SUPFAM" id="SSF53774">
    <property type="entry name" value="Glutaminase/Asparaginase"/>
    <property type="match status" value="1"/>
</dbReference>
<gene>
    <name evidence="8" type="ORF">SAMN06264867_103112</name>
</gene>
<feature type="active site" evidence="4">
    <location>
        <position position="11"/>
    </location>
</feature>
<dbReference type="PIRSF" id="PIRSF500176">
    <property type="entry name" value="L_ASNase"/>
    <property type="match status" value="1"/>
</dbReference>
<keyword evidence="2" id="KW-0378">Hydrolase</keyword>
<dbReference type="InterPro" id="IPR036152">
    <property type="entry name" value="Asp/glu_Ase-like_sf"/>
</dbReference>
<sequence length="321" mass="34383">MTVTVVSTGGTIASTPDTGGDASPELTGEDLVSAVPELDGVADVDTREFSNVPSPHFTIEQMGDLARFLAELDADEDVEGIVVTQGTDVLEESAYFVDLCYRGETPVVFTGAMRNPSLPSPDGPANLLASVRAATSERASGRVLVAFNDRIHAAREVTKTNSMNLDTFRSPEFGPLAVVDESRVTWRRTPESPDPDLDVAYDDLTNDVHAAFVTADMPPAQLAPARESDALCLAATGAGHIPPTIIPELESIAENGVPIVATTRCPEGRLARDTYGFRGSEQTLQDLGCHYSDLNLQKTRIRTIVGLAAERLEEVFERPGE</sequence>
<dbReference type="PROSITE" id="PS51732">
    <property type="entry name" value="ASN_GLN_ASE_3"/>
    <property type="match status" value="1"/>
</dbReference>
<dbReference type="InterPro" id="IPR027474">
    <property type="entry name" value="L-asparaginase_N"/>
</dbReference>
<dbReference type="InterPro" id="IPR027473">
    <property type="entry name" value="L-asparaginase_C"/>
</dbReference>
<dbReference type="GO" id="GO:0006528">
    <property type="term" value="P:asparagine metabolic process"/>
    <property type="evidence" value="ECO:0007669"/>
    <property type="project" value="InterPro"/>
</dbReference>
<dbReference type="FunFam" id="3.40.50.1170:FF:000001">
    <property type="entry name" value="L-asparaginase 2"/>
    <property type="match status" value="1"/>
</dbReference>
<dbReference type="InterPro" id="IPR037152">
    <property type="entry name" value="L-asparaginase_N_sf"/>
</dbReference>
<dbReference type="Gene3D" id="3.40.50.1170">
    <property type="entry name" value="L-asparaginase, N-terminal domain"/>
    <property type="match status" value="1"/>
</dbReference>
<dbReference type="EMBL" id="FXTD01000003">
    <property type="protein sequence ID" value="SMO51443.1"/>
    <property type="molecule type" value="Genomic_DNA"/>
</dbReference>
<dbReference type="OrthoDB" id="85706at2157"/>
<dbReference type="PRINTS" id="PR00139">
    <property type="entry name" value="ASNGLNASE"/>
</dbReference>
<dbReference type="Pfam" id="PF00710">
    <property type="entry name" value="Asparaginase"/>
    <property type="match status" value="1"/>
</dbReference>
<evidence type="ECO:0000259" key="6">
    <source>
        <dbReference type="Pfam" id="PF00710"/>
    </source>
</evidence>
<evidence type="ECO:0000256" key="3">
    <source>
        <dbReference type="ARBA" id="ARBA00070292"/>
    </source>
</evidence>
<evidence type="ECO:0000256" key="2">
    <source>
        <dbReference type="ARBA" id="ARBA00022801"/>
    </source>
</evidence>
<feature type="region of interest" description="Disordered" evidence="5">
    <location>
        <begin position="1"/>
        <end position="25"/>
    </location>
</feature>